<dbReference type="AlphaFoldDB" id="A0A4Z2FQU3"/>
<name>A0A4Z2FQU3_9TELE</name>
<feature type="region of interest" description="Disordered" evidence="1">
    <location>
        <begin position="15"/>
        <end position="58"/>
    </location>
</feature>
<organism evidence="2 3">
    <name type="scientific">Liparis tanakae</name>
    <name type="common">Tanaka's snailfish</name>
    <dbReference type="NCBI Taxonomy" id="230148"/>
    <lineage>
        <taxon>Eukaryota</taxon>
        <taxon>Metazoa</taxon>
        <taxon>Chordata</taxon>
        <taxon>Craniata</taxon>
        <taxon>Vertebrata</taxon>
        <taxon>Euteleostomi</taxon>
        <taxon>Actinopterygii</taxon>
        <taxon>Neopterygii</taxon>
        <taxon>Teleostei</taxon>
        <taxon>Neoteleostei</taxon>
        <taxon>Acanthomorphata</taxon>
        <taxon>Eupercaria</taxon>
        <taxon>Perciformes</taxon>
        <taxon>Cottioidei</taxon>
        <taxon>Cottales</taxon>
        <taxon>Liparidae</taxon>
        <taxon>Liparis</taxon>
    </lineage>
</organism>
<gene>
    <name evidence="2" type="ORF">EYF80_046515</name>
</gene>
<comment type="caution">
    <text evidence="2">The sequence shown here is derived from an EMBL/GenBank/DDBJ whole genome shotgun (WGS) entry which is preliminary data.</text>
</comment>
<evidence type="ECO:0000313" key="2">
    <source>
        <dbReference type="EMBL" id="TNN43295.1"/>
    </source>
</evidence>
<feature type="compositionally biased region" description="Basic and acidic residues" evidence="1">
    <location>
        <begin position="49"/>
        <end position="58"/>
    </location>
</feature>
<evidence type="ECO:0000313" key="3">
    <source>
        <dbReference type="Proteomes" id="UP000314294"/>
    </source>
</evidence>
<dbReference type="EMBL" id="SRLO01000977">
    <property type="protein sequence ID" value="TNN43295.1"/>
    <property type="molecule type" value="Genomic_DNA"/>
</dbReference>
<sequence length="99" mass="10832">MDPVRLQFCTKTKIRPRGKSKPAPRPVHTTGRCCSPVVMKGSPEAQRGPLEKTSADIKCSRSARRGRTFAADHVSWEASCSISIAKIAHRRAAVETCRG</sequence>
<accession>A0A4Z2FQU3</accession>
<reference evidence="2 3" key="1">
    <citation type="submission" date="2019-03" db="EMBL/GenBank/DDBJ databases">
        <title>First draft genome of Liparis tanakae, snailfish: a comprehensive survey of snailfish specific genes.</title>
        <authorList>
            <person name="Kim W."/>
            <person name="Song I."/>
            <person name="Jeong J.-H."/>
            <person name="Kim D."/>
            <person name="Kim S."/>
            <person name="Ryu S."/>
            <person name="Song J.Y."/>
            <person name="Lee S.K."/>
        </authorList>
    </citation>
    <scope>NUCLEOTIDE SEQUENCE [LARGE SCALE GENOMIC DNA]</scope>
    <source>
        <tissue evidence="2">Muscle</tissue>
    </source>
</reference>
<proteinExistence type="predicted"/>
<evidence type="ECO:0000256" key="1">
    <source>
        <dbReference type="SAM" id="MobiDB-lite"/>
    </source>
</evidence>
<keyword evidence="3" id="KW-1185">Reference proteome</keyword>
<protein>
    <submittedName>
        <fullName evidence="2">Uncharacterized protein</fullName>
    </submittedName>
</protein>
<dbReference type="Proteomes" id="UP000314294">
    <property type="component" value="Unassembled WGS sequence"/>
</dbReference>